<dbReference type="Gene3D" id="1.10.10.140">
    <property type="entry name" value="Cytochrome c oxidase, subunit VIb"/>
    <property type="match status" value="1"/>
</dbReference>
<dbReference type="EMBL" id="BDGG01000001">
    <property type="protein sequence ID" value="GAU91050.1"/>
    <property type="molecule type" value="Genomic_DNA"/>
</dbReference>
<organism evidence="5 6">
    <name type="scientific">Ramazzottius varieornatus</name>
    <name type="common">Water bear</name>
    <name type="synonym">Tardigrade</name>
    <dbReference type="NCBI Taxonomy" id="947166"/>
    <lineage>
        <taxon>Eukaryota</taxon>
        <taxon>Metazoa</taxon>
        <taxon>Ecdysozoa</taxon>
        <taxon>Tardigrada</taxon>
        <taxon>Eutardigrada</taxon>
        <taxon>Parachela</taxon>
        <taxon>Hypsibioidea</taxon>
        <taxon>Ramazzottiidae</taxon>
        <taxon>Ramazzottius</taxon>
    </lineage>
</organism>
<dbReference type="PROSITE" id="PS51808">
    <property type="entry name" value="CHCH"/>
    <property type="match status" value="1"/>
</dbReference>
<comment type="subcellular location">
    <subcellularLocation>
        <location evidence="1">Mitochondrion</location>
    </subcellularLocation>
</comment>
<keyword evidence="6" id="KW-1185">Reference proteome</keyword>
<dbReference type="PANTHER" id="PTHR46690:SF1">
    <property type="entry name" value="CYTOCHROME C OXIDASE ASSEMBLY FACTOR 6 HOMOLOG"/>
    <property type="match status" value="1"/>
</dbReference>
<gene>
    <name evidence="5" type="primary">RvY_03379-1</name>
    <name evidence="5" type="synonym">RvY_03379.1</name>
    <name evidence="5" type="ORF">RvY_03379</name>
</gene>
<feature type="compositionally biased region" description="Low complexity" evidence="4">
    <location>
        <begin position="84"/>
        <end position="111"/>
    </location>
</feature>
<dbReference type="InterPro" id="IPR036549">
    <property type="entry name" value="CX6/COA6-like_sf"/>
</dbReference>
<keyword evidence="2" id="KW-0496">Mitochondrion</keyword>
<dbReference type="STRING" id="947166.A0A1D1UR84"/>
<evidence type="ECO:0000256" key="2">
    <source>
        <dbReference type="ARBA" id="ARBA00023128"/>
    </source>
</evidence>
<dbReference type="SUPFAM" id="SSF47694">
    <property type="entry name" value="Cytochrome c oxidase subunit h"/>
    <property type="match status" value="1"/>
</dbReference>
<accession>A0A1D1UR84</accession>
<evidence type="ECO:0000256" key="1">
    <source>
        <dbReference type="ARBA" id="ARBA00004173"/>
    </source>
</evidence>
<dbReference type="PANTHER" id="PTHR46690">
    <property type="entry name" value="CYTOCHROME C OXIDASE ASSEMBLY FACTOR 6 HOMOLOG"/>
    <property type="match status" value="1"/>
</dbReference>
<dbReference type="GO" id="GO:0005739">
    <property type="term" value="C:mitochondrion"/>
    <property type="evidence" value="ECO:0007669"/>
    <property type="project" value="UniProtKB-SubCell"/>
</dbReference>
<evidence type="ECO:0000313" key="5">
    <source>
        <dbReference type="EMBL" id="GAU91050.1"/>
    </source>
</evidence>
<dbReference type="Proteomes" id="UP000186922">
    <property type="component" value="Unassembled WGS sequence"/>
</dbReference>
<evidence type="ECO:0000313" key="6">
    <source>
        <dbReference type="Proteomes" id="UP000186922"/>
    </source>
</evidence>
<name>A0A1D1UR84_RAMVA</name>
<feature type="region of interest" description="Disordered" evidence="4">
    <location>
        <begin position="78"/>
        <end position="111"/>
    </location>
</feature>
<evidence type="ECO:0008006" key="7">
    <source>
        <dbReference type="Google" id="ProtNLM"/>
    </source>
</evidence>
<keyword evidence="3" id="KW-1015">Disulfide bond</keyword>
<dbReference type="AlphaFoldDB" id="A0A1D1UR84"/>
<dbReference type="GO" id="GO:0008535">
    <property type="term" value="P:respiratory chain complex IV assembly"/>
    <property type="evidence" value="ECO:0007669"/>
    <property type="project" value="InterPro"/>
</dbReference>
<evidence type="ECO:0000256" key="3">
    <source>
        <dbReference type="ARBA" id="ARBA00023157"/>
    </source>
</evidence>
<dbReference type="GO" id="GO:0042775">
    <property type="term" value="P:mitochondrial ATP synthesis coupled electron transport"/>
    <property type="evidence" value="ECO:0007669"/>
    <property type="project" value="TreeGrafter"/>
</dbReference>
<dbReference type="InterPro" id="IPR042289">
    <property type="entry name" value="COA6"/>
</dbReference>
<protein>
    <recommendedName>
        <fullName evidence="7">Cytochrome c oxidase assembly factor 6</fullName>
    </recommendedName>
</protein>
<dbReference type="OrthoDB" id="16284at2759"/>
<comment type="caution">
    <text evidence="5">The sequence shown here is derived from an EMBL/GenBank/DDBJ whole genome shotgun (WGS) entry which is preliminary data.</text>
</comment>
<reference evidence="5 6" key="1">
    <citation type="journal article" date="2016" name="Nat. Commun.">
        <title>Extremotolerant tardigrade genome and improved radiotolerance of human cultured cells by tardigrade-unique protein.</title>
        <authorList>
            <person name="Hashimoto T."/>
            <person name="Horikawa D.D."/>
            <person name="Saito Y."/>
            <person name="Kuwahara H."/>
            <person name="Kozuka-Hata H."/>
            <person name="Shin-I T."/>
            <person name="Minakuchi Y."/>
            <person name="Ohishi K."/>
            <person name="Motoyama A."/>
            <person name="Aizu T."/>
            <person name="Enomoto A."/>
            <person name="Kondo K."/>
            <person name="Tanaka S."/>
            <person name="Hara Y."/>
            <person name="Koshikawa S."/>
            <person name="Sagara H."/>
            <person name="Miura T."/>
            <person name="Yokobori S."/>
            <person name="Miyagawa K."/>
            <person name="Suzuki Y."/>
            <person name="Kubo T."/>
            <person name="Oyama M."/>
            <person name="Kohara Y."/>
            <person name="Fujiyama A."/>
            <person name="Arakawa K."/>
            <person name="Katayama T."/>
            <person name="Toyoda A."/>
            <person name="Kunieda T."/>
        </authorList>
    </citation>
    <scope>NUCLEOTIDE SEQUENCE [LARGE SCALE GENOMIC DNA]</scope>
    <source>
        <strain evidence="5 6">YOKOZUNA-1</strain>
    </source>
</reference>
<dbReference type="Pfam" id="PF02297">
    <property type="entry name" value="COX6B"/>
    <property type="match status" value="1"/>
</dbReference>
<evidence type="ECO:0000256" key="4">
    <source>
        <dbReference type="SAM" id="MobiDB-lite"/>
    </source>
</evidence>
<proteinExistence type="predicted"/>
<sequence length="111" mass="12561">MTEKGEEKAGDRAPSKAERQACWDSRDAYWQCLDKYGDGDARCEKMKFAYEQSCPAQWVKHFDRKYVFNQYKKKMESEGFEPITASQTTRSQAARSSSPAPSSSPSSKAVS</sequence>
<dbReference type="InterPro" id="IPR048280">
    <property type="entry name" value="COX6B-like"/>
</dbReference>